<dbReference type="OrthoDB" id="665228at2"/>
<dbReference type="EMBL" id="CP011390">
    <property type="protein sequence ID" value="ANE51489.1"/>
    <property type="molecule type" value="Genomic_DNA"/>
</dbReference>
<reference evidence="3" key="1">
    <citation type="submission" date="2015-01" db="EMBL/GenBank/DDBJ databases">
        <title>Flavisolibacter sp./LCS9/ whole genome sequencing.</title>
        <authorList>
            <person name="Kim M.K."/>
            <person name="Srinivasan S."/>
            <person name="Lee J.-J."/>
        </authorList>
    </citation>
    <scope>NUCLEOTIDE SEQUENCE [LARGE SCALE GENOMIC DNA]</scope>
    <source>
        <strain evidence="3">LCS9</strain>
    </source>
</reference>
<evidence type="ECO:0000256" key="1">
    <source>
        <dbReference type="SAM" id="SignalP"/>
    </source>
</evidence>
<keyword evidence="3" id="KW-1185">Reference proteome</keyword>
<feature type="signal peptide" evidence="1">
    <location>
        <begin position="1"/>
        <end position="21"/>
    </location>
</feature>
<reference evidence="2 3" key="2">
    <citation type="journal article" date="2016" name="Int. J. Syst. Evol. Microbiol.">
        <title>Flavisolibacter tropicus sp. nov., isolated from tropical soil.</title>
        <authorList>
            <person name="Lee J.J."/>
            <person name="Kang M.S."/>
            <person name="Kim G.S."/>
            <person name="Lee C.S."/>
            <person name="Lim S."/>
            <person name="Lee J."/>
            <person name="Roh S.H."/>
            <person name="Kang H."/>
            <person name="Ha J.M."/>
            <person name="Bae S."/>
            <person name="Jung H.Y."/>
            <person name="Kim M.K."/>
        </authorList>
    </citation>
    <scope>NUCLEOTIDE SEQUENCE [LARGE SCALE GENOMIC DNA]</scope>
    <source>
        <strain evidence="2 3">LCS9</strain>
    </source>
</reference>
<dbReference type="Proteomes" id="UP000077177">
    <property type="component" value="Chromosome"/>
</dbReference>
<dbReference type="AlphaFoldDB" id="A0A172TWM4"/>
<dbReference type="RefSeq" id="WP_066405583.1">
    <property type="nucleotide sequence ID" value="NZ_CP011390.1"/>
</dbReference>
<protein>
    <recommendedName>
        <fullName evidence="4">Secretion system C-terminal sorting domain-containing protein</fullName>
    </recommendedName>
</protein>
<evidence type="ECO:0008006" key="4">
    <source>
        <dbReference type="Google" id="ProtNLM"/>
    </source>
</evidence>
<gene>
    <name evidence="2" type="ORF">SY85_14230</name>
</gene>
<accession>A0A172TWM4</accession>
<evidence type="ECO:0000313" key="2">
    <source>
        <dbReference type="EMBL" id="ANE51489.1"/>
    </source>
</evidence>
<proteinExistence type="predicted"/>
<keyword evidence="1" id="KW-0732">Signal</keyword>
<organism evidence="2 3">
    <name type="scientific">Flavisolibacter tropicus</name>
    <dbReference type="NCBI Taxonomy" id="1492898"/>
    <lineage>
        <taxon>Bacteria</taxon>
        <taxon>Pseudomonadati</taxon>
        <taxon>Bacteroidota</taxon>
        <taxon>Chitinophagia</taxon>
        <taxon>Chitinophagales</taxon>
        <taxon>Chitinophagaceae</taxon>
        <taxon>Flavisolibacter</taxon>
    </lineage>
</organism>
<evidence type="ECO:0000313" key="3">
    <source>
        <dbReference type="Proteomes" id="UP000077177"/>
    </source>
</evidence>
<dbReference type="KEGG" id="fla:SY85_14230"/>
<name>A0A172TWM4_9BACT</name>
<feature type="chain" id="PRO_5008001268" description="Secretion system C-terminal sorting domain-containing protein" evidence="1">
    <location>
        <begin position="22"/>
        <end position="356"/>
    </location>
</feature>
<sequence length="356" mass="37148">MIKTLKLLSPLFSLFAISAAAQVVTVTSGGNMIINGDGHLVVNNGGIVNNGTISAGNGTVSLTGNTASTIVSSGSPLQFYNLVMNQAGGVKLLGPIAVSNQLVLTQGVLDMNGFDINLGTTGNLVGEHANSYITSSSTGFVLRTATLNAPAAANPGNLGLEITSKVNMGTTLIKRGHQQQVSASGYSIRRFYDVLPTNNQSLNATVNFHYLDAELAGINENELKAWSALGNSRNWNLLGGNQTAGNSVIQGGLHTLSRITLGSTISHSLVTLPNELRILAFPNPTRSALTIRFASPAATSVQLWLTSGNGLTVFSKTIAAEIGLNEVKCEIGFLAAGTYMMHFSGIAHPAIKIIKD</sequence>